<evidence type="ECO:0008006" key="4">
    <source>
        <dbReference type="Google" id="ProtNLM"/>
    </source>
</evidence>
<dbReference type="EMBL" id="CP035492">
    <property type="protein sequence ID" value="QAY65049.1"/>
    <property type="molecule type" value="Genomic_DNA"/>
</dbReference>
<name>A0A4P6ETT5_9BACL</name>
<gene>
    <name evidence="2" type="ORF">ET464_00245</name>
</gene>
<dbReference type="RefSeq" id="WP_129437203.1">
    <property type="nucleotide sequence ID" value="NZ_CP035492.1"/>
</dbReference>
<protein>
    <recommendedName>
        <fullName evidence="4">DUF707 domain-containing protein</fullName>
    </recommendedName>
</protein>
<reference evidence="2 3" key="1">
    <citation type="submission" date="2019-01" db="EMBL/GenBank/DDBJ databases">
        <title>Genome sequencing of strain FW100M-2.</title>
        <authorList>
            <person name="Heo J."/>
            <person name="Kim S.-J."/>
            <person name="Kim J.-S."/>
            <person name="Hong S.-B."/>
            <person name="Kwon S.-W."/>
        </authorList>
    </citation>
    <scope>NUCLEOTIDE SEQUENCE [LARGE SCALE GENOMIC DNA]</scope>
    <source>
        <strain evidence="2 3">FW100M-2</strain>
    </source>
</reference>
<feature type="compositionally biased region" description="Basic residues" evidence="1">
    <location>
        <begin position="260"/>
        <end position="293"/>
    </location>
</feature>
<evidence type="ECO:0000256" key="1">
    <source>
        <dbReference type="SAM" id="MobiDB-lite"/>
    </source>
</evidence>
<evidence type="ECO:0000313" key="2">
    <source>
        <dbReference type="EMBL" id="QAY65049.1"/>
    </source>
</evidence>
<organism evidence="2 3">
    <name type="scientific">Paenibacillus protaetiae</name>
    <dbReference type="NCBI Taxonomy" id="2509456"/>
    <lineage>
        <taxon>Bacteria</taxon>
        <taxon>Bacillati</taxon>
        <taxon>Bacillota</taxon>
        <taxon>Bacilli</taxon>
        <taxon>Bacillales</taxon>
        <taxon>Paenibacillaceae</taxon>
        <taxon>Paenibacillus</taxon>
    </lineage>
</organism>
<dbReference type="Proteomes" id="UP000293568">
    <property type="component" value="Chromosome"/>
</dbReference>
<proteinExistence type="predicted"/>
<feature type="region of interest" description="Disordered" evidence="1">
    <location>
        <begin position="230"/>
        <end position="302"/>
    </location>
</feature>
<evidence type="ECO:0000313" key="3">
    <source>
        <dbReference type="Proteomes" id="UP000293568"/>
    </source>
</evidence>
<keyword evidence="3" id="KW-1185">Reference proteome</keyword>
<dbReference type="OrthoDB" id="2938920at2"/>
<accession>A0A4P6ETT5</accession>
<dbReference type="KEGG" id="pprt:ET464_00245"/>
<sequence length="302" mass="33790">MPDRSFLVIVRAGDQSQHETWLNAPIPRHFDLFVSYSGSRPGAFAAGCDRYEQRQGSKYAALAAWINELGGLLDGYQAIWLPDDNIQTDVHGIHQLFKLFSEYKLSLAHPAFKKHAKHPLFAHHIDYLLRYTNVVSSAAPVFTPEALRLCLPVFGKSSSGSSLGYIWPKLLPHSLHSVAIMDGAPVKRTLPAPLPLDDGYEDGSPHAQDASLLAEYGVYVPRPEELRFDDGVPLWPDQQAGSEASKPVRKGKAKPAPIRKTGRTNHRKTSRRKPNLRRPGKKYPLRPRRRKRNFSPPEADPA</sequence>
<dbReference type="AlphaFoldDB" id="A0A4P6ETT5"/>